<dbReference type="STRING" id="1538463.B0T36_02530"/>
<dbReference type="PANTHER" id="PTHR30348">
    <property type="entry name" value="UNCHARACTERIZED PROTEIN YECE"/>
    <property type="match status" value="1"/>
</dbReference>
<dbReference type="InterPro" id="IPR036520">
    <property type="entry name" value="UPF0759_sf"/>
</dbReference>
<keyword evidence="2" id="KW-1185">Reference proteome</keyword>
<gene>
    <name evidence="1" type="ORF">B0T46_18575</name>
</gene>
<comment type="caution">
    <text evidence="1">The sequence shown here is derived from an EMBL/GenBank/DDBJ whole genome shotgun (WGS) entry which is preliminary data.</text>
</comment>
<dbReference type="AlphaFoldDB" id="A0A1W0B222"/>
<dbReference type="Gene3D" id="3.20.20.410">
    <property type="entry name" value="Protein of unknown function UPF0759"/>
    <property type="match status" value="1"/>
</dbReference>
<evidence type="ECO:0000313" key="2">
    <source>
        <dbReference type="Proteomes" id="UP000188836"/>
    </source>
</evidence>
<protein>
    <recommendedName>
        <fullName evidence="3">DUF72 domain-containing protein</fullName>
    </recommendedName>
</protein>
<evidence type="ECO:0000313" key="1">
    <source>
        <dbReference type="EMBL" id="ONM47280.1"/>
    </source>
</evidence>
<reference evidence="1 2" key="1">
    <citation type="journal article" date="2016" name="Antonie Van Leeuwenhoek">
        <title>Nocardia donostiensis sp. nov., isolated from human respiratory specimens.</title>
        <authorList>
            <person name="Ercibengoa M."/>
            <person name="Bell M."/>
            <person name="Marimon J.M."/>
            <person name="Humrighouse B."/>
            <person name="Klenk H.P."/>
            <person name="Potter G."/>
            <person name="Perez-Trallero E."/>
        </authorList>
    </citation>
    <scope>NUCLEOTIDE SEQUENCE [LARGE SCALE GENOMIC DNA]</scope>
    <source>
        <strain evidence="1 2">X1655</strain>
    </source>
</reference>
<dbReference type="SUPFAM" id="SSF117396">
    <property type="entry name" value="TM1631-like"/>
    <property type="match status" value="1"/>
</dbReference>
<dbReference type="Pfam" id="PF01904">
    <property type="entry name" value="DUF72"/>
    <property type="match status" value="1"/>
</dbReference>
<name>A0A1W0B222_9NOCA</name>
<dbReference type="Proteomes" id="UP000188836">
    <property type="component" value="Unassembled WGS sequence"/>
</dbReference>
<dbReference type="PANTHER" id="PTHR30348:SF9">
    <property type="entry name" value="UPF0759 PROTEIN YECE"/>
    <property type="match status" value="1"/>
</dbReference>
<proteinExistence type="predicted"/>
<accession>A0A1W0B222</accession>
<evidence type="ECO:0008006" key="3">
    <source>
        <dbReference type="Google" id="ProtNLM"/>
    </source>
</evidence>
<dbReference type="OrthoDB" id="9780310at2"/>
<dbReference type="InterPro" id="IPR002763">
    <property type="entry name" value="DUF72"/>
</dbReference>
<organism evidence="1 2">
    <name type="scientific">Nocardia donostiensis</name>
    <dbReference type="NCBI Taxonomy" id="1538463"/>
    <lineage>
        <taxon>Bacteria</taxon>
        <taxon>Bacillati</taxon>
        <taxon>Actinomycetota</taxon>
        <taxon>Actinomycetes</taxon>
        <taxon>Mycobacteriales</taxon>
        <taxon>Nocardiaceae</taxon>
        <taxon>Nocardia</taxon>
    </lineage>
</organism>
<sequence length="276" mass="31258">MRLHVGCAMWTHSAWRQPPGERLRSYATWCDAVEGNTTFYAVPARSTVESWARQTEPDFRFVIKLPKSITHDRGLTGIDDELRVFAEALEPLGPRNHALWVQLPALFGPTDLGALAGFLRKLPHGQRVAVEVRHSAFFADERAAEQLERVLGRVDAEWIPFDTTTLFAVPPTTVAEREAWGKKPRVPRRMRALTAHPIVRYHGVDDTARTVAGWQPWVGAVVDWLREGRSPTVFIHTPDNAEARTFARRFHDEVRARVPALQPLPEPEANEPLTLF</sequence>
<dbReference type="EMBL" id="MUMY01000016">
    <property type="protein sequence ID" value="ONM47280.1"/>
    <property type="molecule type" value="Genomic_DNA"/>
</dbReference>